<dbReference type="EMBL" id="QWIS01000082">
    <property type="protein sequence ID" value="RMZ08756.1"/>
    <property type="molecule type" value="Genomic_DNA"/>
</dbReference>
<dbReference type="Pfam" id="PF00069">
    <property type="entry name" value="Pkinase"/>
    <property type="match status" value="1"/>
</dbReference>
<feature type="compositionally biased region" description="Polar residues" evidence="1">
    <location>
        <begin position="1155"/>
        <end position="1167"/>
    </location>
</feature>
<evidence type="ECO:0000259" key="2">
    <source>
        <dbReference type="PROSITE" id="PS50011"/>
    </source>
</evidence>
<feature type="region of interest" description="Disordered" evidence="1">
    <location>
        <begin position="1055"/>
        <end position="1081"/>
    </location>
</feature>
<dbReference type="SMART" id="SM00220">
    <property type="entry name" value="S_TKc"/>
    <property type="match status" value="1"/>
</dbReference>
<reference evidence="3 4" key="1">
    <citation type="journal article" date="2018" name="BMC Genomics">
        <title>Genomic evidence for intraspecific hybridization in a clonal and extremely halotolerant yeast.</title>
        <authorList>
            <person name="Gostincar C."/>
            <person name="Stajich J.E."/>
            <person name="Zupancic J."/>
            <person name="Zalar P."/>
            <person name="Gunde-Cimerman N."/>
        </authorList>
    </citation>
    <scope>NUCLEOTIDE SEQUENCE [LARGE SCALE GENOMIC DNA]</scope>
    <source>
        <strain evidence="3 4">EXF-562</strain>
    </source>
</reference>
<dbReference type="VEuPathDB" id="FungiDB:BTJ68_09283"/>
<name>A0A3M7H6E5_HORWE</name>
<feature type="region of interest" description="Disordered" evidence="1">
    <location>
        <begin position="986"/>
        <end position="1038"/>
    </location>
</feature>
<dbReference type="PROSITE" id="PS50011">
    <property type="entry name" value="PROTEIN_KINASE_DOM"/>
    <property type="match status" value="1"/>
</dbReference>
<proteinExistence type="predicted"/>
<dbReference type="PANTHER" id="PTHR44305">
    <property type="entry name" value="SI:DKEY-192D15.2-RELATED"/>
    <property type="match status" value="1"/>
</dbReference>
<protein>
    <recommendedName>
        <fullName evidence="2">Protein kinase domain-containing protein</fullName>
    </recommendedName>
</protein>
<feature type="compositionally biased region" description="Polar residues" evidence="1">
    <location>
        <begin position="1056"/>
        <end position="1080"/>
    </location>
</feature>
<evidence type="ECO:0000313" key="3">
    <source>
        <dbReference type="EMBL" id="RMZ08756.1"/>
    </source>
</evidence>
<sequence>MGTRSYADVPPTAATIALNAYIFGYGGHSLVTPHATLKHLWWTDHRIQAKITRPFVISKLRGEEREFLDKQLAFGEGLTDDTYMEWILDRAKRLFLILAEIGVPDQIFGCIDDSWDDDDLPVSMENVKNLELAYDNDDELNKKFYETQFVYLLRELRTGAHIDYGPNEHIPMDYVNTLPPAVSLQVWDRISFPGRPDSIFMRRKYALTDKETGQSFRQTFMQDVRQAGALRHEHIANVWASYTSEDAGYILSDFVGEHTLSTFIDHRTPMQFMRIPVAQRPALLLEWIHCLSDALASLHHRGTAHAAIRPSNILISHYNHIAFADVGTLRTFQRGKKPQKTETYDYAAPESQVSKAPIVVPSSSPVSSISAFNRLRKMSSSTSGSSTDPSTGSSTRSNSLCHTAPTSPTASPRSMAKGRSNSFTITISAAFSSSPPIPRSSSSFRNFSRHMLSNEPCPYPSVPTSPRTIQSQMSMPQICSALPNPDFLQDLPEAAPEMSDIYSLACVFLDILTFLLRGKLNDFVRFRASRIATSPSDRTKGKVRLDHSFHCNPEKVEAWIDTLREESERRSEEVFRGMPDLLRLTQRMMAQNALLRPSAIVTSSTRLEDLTTALHRIAPHRSSLFTTRRAEKLTESKQTTRHPQGGHPTEMDPFHSPPTTRPPEAGPATAIEAPWWTADAVRRAFNLGVPDPQTPQGQLAPRSCLYHPRLMLNTHPLFANQGAVERATHGFGQHQAAFQHTPQMQPFQQPNMPQHQHMMHDPTAMPMAMTGPGINWPGPIHSQQPIHQQPPRGFTPGYGPMQQMPMGVVGPNQQRAVPNQQHRVPRPEGDPPLIPGLPLSPPEPGHPLPPLEPGHPLSWPGAQLFYQRHPELYRHAPWRQIPAPKLKDFSSPSPAAYLLHRLNPAVPFAYACRFVHMYCDRFADQYALYLLSEWCQKFERSTFTPQQFFDLVDGVLSFNEAWDLREMFSLFKPAVPNEVRYPLFFQPSRDGGSGQDGNHQRAYGQGAYDQAANPRAADTRATNAQSGNDQGVNDRSTNNQAAGDQAAIVQAANAQDVGTQTSNTQAVNDQDANDSTSPQLGNDRVMVHQADHEGSDAKEAIISHTEKLEHNADQKTPRGKLVVKLPTVSPNSTASRRGKKRAAKPDDDEHENAEGSVTQDNSAVNNKSTKKKQQKKESPASSLKTSDMTEEESPDQSVKDEIGFPDTLHLSGLGPSHDSDSPTPMRSKQSRRKATQKKAAVAPARKRVKLDDMPADSVPHVGPIFSSRRAMFARDSRPYIHSVCGQGFKHMDDVKSHHYGSASRTVGCPSIRDAVAKHGRKAIERFPAWDIHESCKIRCSDIDYQETKDGYVILNQESWDKVQKAIDAGEEYKRMMNEGGDYDDAMQDQDGVVAEDDGDVVSEDVNEEEQDDDKKNIDPFLLSSKAELSRTFPGAHAYAPQPFGTNALLSDTPEQMSKGSMKKETPATGTTMPQRGAMAIPLMDQPPAHHAANTSFYGSSFMGQPSNYQMPRIAQPNPTLSPATTPPKPNVPKRKVVKADGNAEDEHDEEKLRAAALELKMRSRK</sequence>
<dbReference type="Gene3D" id="1.10.510.10">
    <property type="entry name" value="Transferase(Phosphotransferase) domain 1"/>
    <property type="match status" value="1"/>
</dbReference>
<dbReference type="PANTHER" id="PTHR44305:SF24">
    <property type="entry name" value="TYROSINE-PROTEIN KINASE C03B1.5-RELATED"/>
    <property type="match status" value="1"/>
</dbReference>
<feature type="region of interest" description="Disordered" evidence="1">
    <location>
        <begin position="624"/>
        <end position="667"/>
    </location>
</feature>
<dbReference type="GO" id="GO:0004672">
    <property type="term" value="F:protein kinase activity"/>
    <property type="evidence" value="ECO:0007669"/>
    <property type="project" value="InterPro"/>
</dbReference>
<dbReference type="Proteomes" id="UP000280598">
    <property type="component" value="Unassembled WGS sequence"/>
</dbReference>
<gene>
    <name evidence="3" type="ORF">D0860_04540</name>
</gene>
<feature type="compositionally biased region" description="Pro residues" evidence="1">
    <location>
        <begin position="655"/>
        <end position="665"/>
    </location>
</feature>
<feature type="compositionally biased region" description="Polar residues" evidence="1">
    <location>
        <begin position="1020"/>
        <end position="1038"/>
    </location>
</feature>
<dbReference type="SUPFAM" id="SSF56112">
    <property type="entry name" value="Protein kinase-like (PK-like)"/>
    <property type="match status" value="1"/>
</dbReference>
<dbReference type="InterPro" id="IPR000719">
    <property type="entry name" value="Prot_kinase_dom"/>
</dbReference>
<feature type="compositionally biased region" description="Pro residues" evidence="1">
    <location>
        <begin position="830"/>
        <end position="850"/>
    </location>
</feature>
<feature type="region of interest" description="Disordered" evidence="1">
    <location>
        <begin position="820"/>
        <end position="850"/>
    </location>
</feature>
<dbReference type="InterPro" id="IPR011009">
    <property type="entry name" value="Kinase-like_dom_sf"/>
</dbReference>
<feature type="region of interest" description="Disordered" evidence="1">
    <location>
        <begin position="377"/>
        <end position="418"/>
    </location>
</feature>
<feature type="compositionally biased region" description="Low complexity" evidence="1">
    <location>
        <begin position="379"/>
        <end position="397"/>
    </location>
</feature>
<feature type="region of interest" description="Disordered" evidence="1">
    <location>
        <begin position="1107"/>
        <end position="1248"/>
    </location>
</feature>
<comment type="caution">
    <text evidence="3">The sequence shown here is derived from an EMBL/GenBank/DDBJ whole genome shotgun (WGS) entry which is preliminary data.</text>
</comment>
<feature type="region of interest" description="Disordered" evidence="1">
    <location>
        <begin position="1506"/>
        <end position="1551"/>
    </location>
</feature>
<dbReference type="InterPro" id="IPR053083">
    <property type="entry name" value="TF_kinase-domain_protein"/>
</dbReference>
<dbReference type="GO" id="GO:0005524">
    <property type="term" value="F:ATP binding"/>
    <property type="evidence" value="ECO:0007669"/>
    <property type="project" value="InterPro"/>
</dbReference>
<feature type="compositionally biased region" description="Polar residues" evidence="1">
    <location>
        <begin position="398"/>
        <end position="412"/>
    </location>
</feature>
<feature type="domain" description="Protein kinase" evidence="2">
    <location>
        <begin position="172"/>
        <end position="478"/>
    </location>
</feature>
<organism evidence="3 4">
    <name type="scientific">Hortaea werneckii</name>
    <name type="common">Black yeast</name>
    <name type="synonym">Cladosporium werneckii</name>
    <dbReference type="NCBI Taxonomy" id="91943"/>
    <lineage>
        <taxon>Eukaryota</taxon>
        <taxon>Fungi</taxon>
        <taxon>Dikarya</taxon>
        <taxon>Ascomycota</taxon>
        <taxon>Pezizomycotina</taxon>
        <taxon>Dothideomycetes</taxon>
        <taxon>Dothideomycetidae</taxon>
        <taxon>Mycosphaerellales</taxon>
        <taxon>Teratosphaeriaceae</taxon>
        <taxon>Hortaea</taxon>
    </lineage>
</organism>
<feature type="compositionally biased region" description="Basic and acidic residues" evidence="1">
    <location>
        <begin position="1107"/>
        <end position="1116"/>
    </location>
</feature>
<accession>A0A3M7H6E5</accession>
<feature type="compositionally biased region" description="Polar residues" evidence="1">
    <location>
        <begin position="1443"/>
        <end position="1458"/>
    </location>
</feature>
<feature type="region of interest" description="Disordered" evidence="1">
    <location>
        <begin position="1443"/>
        <end position="1471"/>
    </location>
</feature>
<evidence type="ECO:0000313" key="4">
    <source>
        <dbReference type="Proteomes" id="UP000280598"/>
    </source>
</evidence>
<evidence type="ECO:0000256" key="1">
    <source>
        <dbReference type="SAM" id="MobiDB-lite"/>
    </source>
</evidence>